<gene>
    <name evidence="3" type="ORF">EFW17_14965</name>
</gene>
<feature type="transmembrane region" description="Helical" evidence="1">
    <location>
        <begin position="261"/>
        <end position="277"/>
    </location>
</feature>
<name>A0A3N0E7U2_9ACTN</name>
<keyword evidence="4" id="KW-1185">Reference proteome</keyword>
<feature type="transmembrane region" description="Helical" evidence="1">
    <location>
        <begin position="160"/>
        <end position="179"/>
    </location>
</feature>
<dbReference type="Pfam" id="PF02517">
    <property type="entry name" value="Rce1-like"/>
    <property type="match status" value="1"/>
</dbReference>
<dbReference type="GO" id="GO:0006508">
    <property type="term" value="P:proteolysis"/>
    <property type="evidence" value="ECO:0007669"/>
    <property type="project" value="UniProtKB-KW"/>
</dbReference>
<dbReference type="AlphaFoldDB" id="A0A3N0E7U2"/>
<dbReference type="OrthoDB" id="3609935at2"/>
<keyword evidence="3" id="KW-0645">Protease</keyword>
<keyword evidence="3" id="KW-0482">Metalloprotease</keyword>
<keyword evidence="1" id="KW-0812">Transmembrane</keyword>
<evidence type="ECO:0000259" key="2">
    <source>
        <dbReference type="Pfam" id="PF02517"/>
    </source>
</evidence>
<evidence type="ECO:0000313" key="3">
    <source>
        <dbReference type="EMBL" id="RNL83894.1"/>
    </source>
</evidence>
<keyword evidence="1" id="KW-0472">Membrane</keyword>
<evidence type="ECO:0000256" key="1">
    <source>
        <dbReference type="SAM" id="Phobius"/>
    </source>
</evidence>
<proteinExistence type="predicted"/>
<feature type="transmembrane region" description="Helical" evidence="1">
    <location>
        <begin position="115"/>
        <end position="139"/>
    </location>
</feature>
<reference evidence="3 4" key="1">
    <citation type="submission" date="2018-11" db="EMBL/GenBank/DDBJ databases">
        <title>The genome draft of YIM 96095.</title>
        <authorList>
            <person name="Tang S.-K."/>
            <person name="Chunyu W.-X."/>
            <person name="Feng Y.-Z."/>
        </authorList>
    </citation>
    <scope>NUCLEOTIDE SEQUENCE [LARGE SCALE GENOMIC DNA]</scope>
    <source>
        <strain evidence="3 4">YIM 96095</strain>
    </source>
</reference>
<feature type="transmembrane region" description="Helical" evidence="1">
    <location>
        <begin position="87"/>
        <end position="109"/>
    </location>
</feature>
<feature type="domain" description="CAAX prenyl protease 2/Lysostaphin resistance protein A-like" evidence="2">
    <location>
        <begin position="190"/>
        <end position="291"/>
    </location>
</feature>
<dbReference type="Proteomes" id="UP000269198">
    <property type="component" value="Unassembled WGS sequence"/>
</dbReference>
<comment type="caution">
    <text evidence="3">The sequence shown here is derived from an EMBL/GenBank/DDBJ whole genome shotgun (WGS) entry which is preliminary data.</text>
</comment>
<feature type="transmembrane region" description="Helical" evidence="1">
    <location>
        <begin position="284"/>
        <end position="305"/>
    </location>
</feature>
<dbReference type="GO" id="GO:0008237">
    <property type="term" value="F:metallopeptidase activity"/>
    <property type="evidence" value="ECO:0007669"/>
    <property type="project" value="UniProtKB-KW"/>
</dbReference>
<dbReference type="GO" id="GO:0080120">
    <property type="term" value="P:CAAX-box protein maturation"/>
    <property type="evidence" value="ECO:0007669"/>
    <property type="project" value="UniProtKB-ARBA"/>
</dbReference>
<dbReference type="RefSeq" id="WP_123202008.1">
    <property type="nucleotide sequence ID" value="NZ_RJMB01000014.1"/>
</dbReference>
<protein>
    <submittedName>
        <fullName evidence="3">CPBP family intramembrane metalloprotease</fullName>
    </submittedName>
</protein>
<accession>A0A3N0E7U2</accession>
<organism evidence="3 4">
    <name type="scientific">Halostreptopolyspora alba</name>
    <dbReference type="NCBI Taxonomy" id="2487137"/>
    <lineage>
        <taxon>Bacteria</taxon>
        <taxon>Bacillati</taxon>
        <taxon>Actinomycetota</taxon>
        <taxon>Actinomycetes</taxon>
        <taxon>Streptosporangiales</taxon>
        <taxon>Nocardiopsidaceae</taxon>
        <taxon>Halostreptopolyspora</taxon>
    </lineage>
</organism>
<keyword evidence="3" id="KW-0378">Hydrolase</keyword>
<dbReference type="InterPro" id="IPR003675">
    <property type="entry name" value="Rce1/LyrA-like_dom"/>
</dbReference>
<feature type="transmembrane region" description="Helical" evidence="1">
    <location>
        <begin position="191"/>
        <end position="209"/>
    </location>
</feature>
<keyword evidence="1" id="KW-1133">Transmembrane helix</keyword>
<evidence type="ECO:0000313" key="4">
    <source>
        <dbReference type="Proteomes" id="UP000269198"/>
    </source>
</evidence>
<dbReference type="EMBL" id="RJMB01000014">
    <property type="protein sequence ID" value="RNL83894.1"/>
    <property type="molecule type" value="Genomic_DNA"/>
</dbReference>
<feature type="transmembrane region" description="Helical" evidence="1">
    <location>
        <begin position="42"/>
        <end position="60"/>
    </location>
</feature>
<dbReference type="GO" id="GO:0004175">
    <property type="term" value="F:endopeptidase activity"/>
    <property type="evidence" value="ECO:0007669"/>
    <property type="project" value="UniProtKB-ARBA"/>
</dbReference>
<sequence length="306" mass="33131">MTTTLRWVLWLVPAVCAAALAPALLADPALLSRLSWHGADPLWTVWLPAVAGIVLSWAIVTRRQRDEMADRVGEALANHPLGTEVRWLLFFLVCFVAGAPALSHLLGAAFPPEAYVTAVPVVRVFFLFVLPVLVVDRAGINSVGAAMAMPALAMRVGEPWRWGGLLPVVVCVGLVVVGVRGTPMPSPGTVAFTMLVTFVAITVPEEIFYRGMVQSRLERLAGRWPAIAAASFLFAVAHAVMDPYNEIVDLSSDGPLHRLGVAIPTYGVLGVLLGYVWSQYRNIWLLVLLRGTMLTLIIAPTVRIVE</sequence>
<feature type="transmembrane region" description="Helical" evidence="1">
    <location>
        <begin position="221"/>
        <end position="241"/>
    </location>
</feature>